<keyword evidence="2" id="KW-1185">Reference proteome</keyword>
<reference evidence="1 2" key="1">
    <citation type="submission" date="2019-10" db="EMBL/GenBank/DDBJ databases">
        <title>Prolixibacter strains distinguished by the presence of nitrate reductase genes were adept at nitrate-dependent anaerobic corrosion of metallic iron and carbon steel.</title>
        <authorList>
            <person name="Iino T."/>
            <person name="Shono N."/>
            <person name="Ito K."/>
            <person name="Nakamura R."/>
            <person name="Sueoka K."/>
            <person name="Harayama S."/>
            <person name="Ohkuma M."/>
        </authorList>
    </citation>
    <scope>NUCLEOTIDE SEQUENCE [LARGE SCALE GENOMIC DNA]</scope>
    <source>
        <strain evidence="1 2">JCM 13498</strain>
    </source>
</reference>
<dbReference type="RefSeq" id="WP_027585750.1">
    <property type="nucleotide sequence ID" value="NZ_BLAX01000001.1"/>
</dbReference>
<dbReference type="InterPro" id="IPR031325">
    <property type="entry name" value="RHS_repeat"/>
</dbReference>
<dbReference type="EMBL" id="BLAX01000001">
    <property type="protein sequence ID" value="GET34217.1"/>
    <property type="molecule type" value="Genomic_DNA"/>
</dbReference>
<sequence>MLIKIIKTNVLMILFVCSVITLDGQDIQTLSPSIPTSPQATAIRRYGDIDINYSTGIPDISLPLYMINDRGYKLPVTLQYYPSPLKPGYNYDVFGYGWGLSVNSCISRTIEYVPDEWRNFNIETQHFSDYYSDCPTCLTNYNYAHDKFNAKLPDGRSFDFVIDRRDGQLAYTISGKQHVKISCSYTTGNIESFTVIDENGVKYTFAGSDTPYQTGGAYNGSYVSWQLTRIDLPYSPEPIIFTYSYNIRNYASTFKEPGIAVVDQVAPSGNYSLVHGSSLHDLPDYQPYTYQMKLLSSINYGNTSIVLVYQNSSSTTTYNYVRRIRIRENSALIREIDLAMSKENVTGYYGTVTVPLAKLDSVTIKGTDSPGSKQVYKCAYNNTSYIFRGTDHWGYLNDYPDNGQVGNLNLFVEFDVDDIPYFFSSGKAMQITKLSQDVCPYDKIKLSTTSFNTRQPATPESHGVLSRLTYPTGGYTDFEFENHKFLTSTDADGSYIYDRDKRVVANAAGFRIKKITNYTLDGHQAGEKDFRYGKAYGEGYDPANGYDSNAENYPNIHTGLGEAVVDPNILTYMNYTYFFPSAYSPFTFPLRNMILGLSPSGEHTAFSNPFNDMYFASEEWKWICSFSALNFRRVLNGRPPVVYPEVTVFYGSIGEGNNYTPEKTVGKTVYRYDIWGHDMAGNIAFFESPRYYGNVLSYESERYHYDNLVEKDDYRFDGQDYALVRKEMDGWSYQTFSSVDYVNTNPYPTDMYPRYANIGTFFTGKTNIIGTSLLSSKYVTTYSDDGDSISRDEGYIYNDRNQLISYQIEGSDGKIVQTGFGYPEISSSGTTPAVVQEMVDQNMISSLLEKTTTVTDVLTGPVVTSGYKTEFKEYQSGSSTLIMPSKSYELERFPSGPEYVMKDQVMSYSPNGNPLEVLTKDGILHSYLWGYNDRYMTAEVINASPAYVYYTSFEDDGTTFTNGDLNMAKTGTKVLNSGTFSFSGKFSPPSTVGLKMSYWYWAGSEWIYSGIVNYNSTITTSGQKLDEIRVFPEDARMTTYSYQPLVGITSMTDPNGQTTYYNYDSFGRLESTRDSKGNIVQHYKYHYAHP</sequence>
<comment type="caution">
    <text evidence="1">The sequence shown here is derived from an EMBL/GenBank/DDBJ whole genome shotgun (WGS) entry which is preliminary data.</text>
</comment>
<evidence type="ECO:0000313" key="1">
    <source>
        <dbReference type="EMBL" id="GET34217.1"/>
    </source>
</evidence>
<name>A0A5M4B3F6_9BACT</name>
<proteinExistence type="predicted"/>
<accession>A0A5M4B3F6</accession>
<evidence type="ECO:0000313" key="2">
    <source>
        <dbReference type="Proteomes" id="UP000391834"/>
    </source>
</evidence>
<dbReference type="AlphaFoldDB" id="A0A5M4B3F6"/>
<dbReference type="Pfam" id="PF05593">
    <property type="entry name" value="RHS_repeat"/>
    <property type="match status" value="1"/>
</dbReference>
<dbReference type="OrthoDB" id="9814627at2"/>
<gene>
    <name evidence="1" type="ORF">PbJCM13498_30800</name>
</gene>
<dbReference type="InterPro" id="IPR006530">
    <property type="entry name" value="YD"/>
</dbReference>
<dbReference type="Proteomes" id="UP000391834">
    <property type="component" value="Unassembled WGS sequence"/>
</dbReference>
<protein>
    <submittedName>
        <fullName evidence="1">Uncharacterized protein</fullName>
    </submittedName>
</protein>
<organism evidence="1 2">
    <name type="scientific">Prolixibacter bellariivorans</name>
    <dbReference type="NCBI Taxonomy" id="314319"/>
    <lineage>
        <taxon>Bacteria</taxon>
        <taxon>Pseudomonadati</taxon>
        <taxon>Bacteroidota</taxon>
        <taxon>Bacteroidia</taxon>
        <taxon>Marinilabiliales</taxon>
        <taxon>Prolixibacteraceae</taxon>
        <taxon>Prolixibacter</taxon>
    </lineage>
</organism>
<dbReference type="NCBIfam" id="TIGR01643">
    <property type="entry name" value="YD_repeat_2x"/>
    <property type="match status" value="1"/>
</dbReference>